<keyword evidence="7 15" id="KW-0472">Membrane</keyword>
<evidence type="ECO:0000256" key="8">
    <source>
        <dbReference type="ARBA" id="ARBA00023170"/>
    </source>
</evidence>
<evidence type="ECO:0000256" key="3">
    <source>
        <dbReference type="ARBA" id="ARBA00022475"/>
    </source>
</evidence>
<dbReference type="Gene3D" id="1.10.287.70">
    <property type="match status" value="1"/>
</dbReference>
<keyword evidence="6" id="KW-0406">Ion transport</keyword>
<dbReference type="PRINTS" id="PR00177">
    <property type="entry name" value="NMDARECEPTOR"/>
</dbReference>
<keyword evidence="9" id="KW-0325">Glycoprotein</keyword>
<feature type="site" description="Interaction with the cone snail toxin Con-ikot-ikot" evidence="13">
    <location>
        <position position="716"/>
    </location>
</feature>
<keyword evidence="5 15" id="KW-1133">Transmembrane helix</keyword>
<dbReference type="SMART" id="SM00079">
    <property type="entry name" value="PBPe"/>
    <property type="match status" value="1"/>
</dbReference>
<evidence type="ECO:0000256" key="7">
    <source>
        <dbReference type="ARBA" id="ARBA00023136"/>
    </source>
</evidence>
<evidence type="ECO:0000259" key="17">
    <source>
        <dbReference type="SMART" id="SM00079"/>
    </source>
</evidence>
<dbReference type="EMBL" id="UXSR01005230">
    <property type="protein sequence ID" value="VDD80033.1"/>
    <property type="molecule type" value="Genomic_DNA"/>
</dbReference>
<dbReference type="GO" id="GO:0038023">
    <property type="term" value="F:signaling receptor activity"/>
    <property type="evidence" value="ECO:0007669"/>
    <property type="project" value="InterPro"/>
</dbReference>
<protein>
    <recommendedName>
        <fullName evidence="17">Ionotropic glutamate receptor C-terminal domain-containing protein</fullName>
    </recommendedName>
</protein>
<dbReference type="AlphaFoldDB" id="A0A158QUC0"/>
<evidence type="ECO:0000256" key="12">
    <source>
        <dbReference type="PIRSR" id="PIRSR601508-1"/>
    </source>
</evidence>
<evidence type="ECO:0000256" key="2">
    <source>
        <dbReference type="ARBA" id="ARBA00022448"/>
    </source>
</evidence>
<keyword evidence="19" id="KW-1185">Reference proteome</keyword>
<keyword evidence="16" id="KW-0732">Signal</keyword>
<evidence type="ECO:0000256" key="10">
    <source>
        <dbReference type="ARBA" id="ARBA00023286"/>
    </source>
</evidence>
<proteinExistence type="predicted"/>
<dbReference type="SUPFAM" id="SSF53822">
    <property type="entry name" value="Periplasmic binding protein-like I"/>
    <property type="match status" value="1"/>
</dbReference>
<keyword evidence="14" id="KW-1015">Disulfide bond</keyword>
<dbReference type="InterPro" id="IPR001508">
    <property type="entry name" value="Iono_Glu_rcpt_met"/>
</dbReference>
<evidence type="ECO:0000313" key="19">
    <source>
        <dbReference type="Proteomes" id="UP000267029"/>
    </source>
</evidence>
<feature type="transmembrane region" description="Helical" evidence="15">
    <location>
        <begin position="650"/>
        <end position="675"/>
    </location>
</feature>
<keyword evidence="10" id="KW-1071">Ligand-gated ion channel</keyword>
<evidence type="ECO:0000256" key="16">
    <source>
        <dbReference type="SAM" id="SignalP"/>
    </source>
</evidence>
<gene>
    <name evidence="18" type="ORF">MCOS_LOCUS6036</name>
</gene>
<dbReference type="Gene3D" id="3.40.190.10">
    <property type="entry name" value="Periplasmic binding protein-like II"/>
    <property type="match status" value="2"/>
</dbReference>
<feature type="binding site" evidence="12">
    <location>
        <position position="711"/>
    </location>
    <ligand>
        <name>L-glutamate</name>
        <dbReference type="ChEBI" id="CHEBI:29985"/>
    </ligand>
</feature>
<evidence type="ECO:0000256" key="4">
    <source>
        <dbReference type="ARBA" id="ARBA00022692"/>
    </source>
</evidence>
<feature type="binding site" evidence="12">
    <location>
        <position position="752"/>
    </location>
    <ligand>
        <name>L-glutamate</name>
        <dbReference type="ChEBI" id="CHEBI:29985"/>
    </ligand>
</feature>
<dbReference type="Pfam" id="PF00060">
    <property type="entry name" value="Lig_chan"/>
    <property type="match status" value="1"/>
</dbReference>
<feature type="disulfide bond" evidence="14">
    <location>
        <begin position="766"/>
        <end position="824"/>
    </location>
</feature>
<dbReference type="GO" id="GO:0005886">
    <property type="term" value="C:plasma membrane"/>
    <property type="evidence" value="ECO:0007669"/>
    <property type="project" value="UniProtKB-SubCell"/>
</dbReference>
<feature type="chain" id="PRO_5030022150" description="Ionotropic glutamate receptor C-terminal domain-containing protein" evidence="16">
    <location>
        <begin position="20"/>
        <end position="1095"/>
    </location>
</feature>
<dbReference type="STRING" id="53468.A0A158QUC0"/>
<feature type="domain" description="Ionotropic glutamate receptor C-terminal" evidence="17">
    <location>
        <begin position="585"/>
        <end position="822"/>
    </location>
</feature>
<evidence type="ECO:0000313" key="18">
    <source>
        <dbReference type="EMBL" id="VDD80033.1"/>
    </source>
</evidence>
<comment type="subcellular location">
    <subcellularLocation>
        <location evidence="1">Cell membrane</location>
        <topology evidence="1">Multi-pass membrane protein</topology>
    </subcellularLocation>
</comment>
<sequence length="1095" mass="125817">MSWLRTCAFIILRVLTISSSDTRLASVRGAVALRRHFHYNSTRSIRRHLNFSSPSGLKNDQGLVRLKLQTFIFEVTHYLKAEKDDSSGHMRKLMKQYPYLPLDPGYSSTLITAYHPLSVQAEICKQFHESRWKNHDYVPTSLFVVNDIGAMVNRPRHDRLLQLFFQITASLGLPTFTWMPNRIGEFELEETQLAVRLEPLTWHVARALVDFSQAFNWNLIIILYNTQAPGSRPLISELKFLQVEREKQDHPNYYEFEIEALLPFDGFTKQKLKDCTIRNQIPGLKCFQSLLTALQKIWESVSRTENEHLMELFGVGYVWIFTPSTMAPLTIADQVEKVNRDSIVLSEFTMFRKIPGMFGLVCLNDADNRRRHAELAREVWHKSLMELVRQMVDIFPPEKPLSLNPASPDTVAYFRRLLEKLRPGDLCESSEHMVWQWGHRLNNIMRSLELNFEGEPVSFLPNGGLNVSKFLIFNSRTTSGRMNWFKVGTWSMSSKWGRSKSRLWIDGVTWPGGANSPPQGRAHRLKLKAVMLQEQPLLIYGNLQDMGAGVGKWEKQKSEHAAHHNRNRKNLSYDQPYDYQCWCIILIFSVHASGAALYLYEWLSPVGQDRGRLVTPERKLTLCRSLWLIWSMLFGAAVNTENPRGMASRFMASIWALFALVFLASYTANLAAFMISKDDFYDLKGINDWRLQQPWNHKPPFRFASIPSGATEENIRINFPEMAAYMWAFNRSTVLEGLKSLKSEEIDAFIYDATILEYWTSRDDGCKLKTVGNLYAVTGYGIGFPKGSRWLPKVNSRILHYQKNGKSAFGKFHRWKQFWLSGACKKVTVIGNTNKTLGVKNFISAFILLLCGMLLCGVMFLFEHAFYRYIWRRIRISNYHGCCVLAFTKSSETVHGDLNLTTGTPNEPLVRERECQNLACLQERCRNQQEILKLSRHLRFLIDEMRANNEMLFNHPRHSSSFRDDVDLPSSAKSAQQLYGNSPGTSAVIKIPRTSWSNDTHFSNSQNAISKLKKAKAPPPDLRDTYEARGESVAMCDESRQLRQNSCHHGSIDVRADLGDLIHPTSSQNISTILQQQVATIKNKTLERVEKESVI</sequence>
<name>A0A158QUC0_MESCO</name>
<evidence type="ECO:0000256" key="14">
    <source>
        <dbReference type="PIRSR" id="PIRSR601508-3"/>
    </source>
</evidence>
<keyword evidence="4 15" id="KW-0812">Transmembrane</keyword>
<dbReference type="GO" id="GO:0015276">
    <property type="term" value="F:ligand-gated monoatomic ion channel activity"/>
    <property type="evidence" value="ECO:0007669"/>
    <property type="project" value="InterPro"/>
</dbReference>
<reference evidence="18 19" key="1">
    <citation type="submission" date="2018-10" db="EMBL/GenBank/DDBJ databases">
        <authorList>
            <consortium name="Pathogen Informatics"/>
        </authorList>
    </citation>
    <scope>NUCLEOTIDE SEQUENCE [LARGE SCALE GENOMIC DNA]</scope>
</reference>
<dbReference type="PANTHER" id="PTHR18966">
    <property type="entry name" value="IONOTROPIC GLUTAMATE RECEPTOR"/>
    <property type="match status" value="1"/>
</dbReference>
<dbReference type="InterPro" id="IPR028082">
    <property type="entry name" value="Peripla_BP_I"/>
</dbReference>
<keyword evidence="11" id="KW-0407">Ion channel</keyword>
<evidence type="ECO:0000256" key="1">
    <source>
        <dbReference type="ARBA" id="ARBA00004651"/>
    </source>
</evidence>
<evidence type="ECO:0000256" key="15">
    <source>
        <dbReference type="SAM" id="Phobius"/>
    </source>
</evidence>
<keyword evidence="8" id="KW-0675">Receptor</keyword>
<keyword evidence="2" id="KW-0813">Transport</keyword>
<keyword evidence="3" id="KW-1003">Cell membrane</keyword>
<accession>A0A158QUC0</accession>
<evidence type="ECO:0000256" key="9">
    <source>
        <dbReference type="ARBA" id="ARBA00023180"/>
    </source>
</evidence>
<feature type="transmembrane region" description="Helical" evidence="15">
    <location>
        <begin position="842"/>
        <end position="862"/>
    </location>
</feature>
<feature type="signal peptide" evidence="16">
    <location>
        <begin position="1"/>
        <end position="19"/>
    </location>
</feature>
<evidence type="ECO:0000256" key="5">
    <source>
        <dbReference type="ARBA" id="ARBA00022989"/>
    </source>
</evidence>
<dbReference type="Proteomes" id="UP000267029">
    <property type="component" value="Unassembled WGS sequence"/>
</dbReference>
<dbReference type="SUPFAM" id="SSF53850">
    <property type="entry name" value="Periplasmic binding protein-like II"/>
    <property type="match status" value="1"/>
</dbReference>
<organism evidence="18 19">
    <name type="scientific">Mesocestoides corti</name>
    <name type="common">Flatworm</name>
    <dbReference type="NCBI Taxonomy" id="53468"/>
    <lineage>
        <taxon>Eukaryota</taxon>
        <taxon>Metazoa</taxon>
        <taxon>Spiralia</taxon>
        <taxon>Lophotrochozoa</taxon>
        <taxon>Platyhelminthes</taxon>
        <taxon>Cestoda</taxon>
        <taxon>Eucestoda</taxon>
        <taxon>Cyclophyllidea</taxon>
        <taxon>Mesocestoididae</taxon>
        <taxon>Mesocestoides</taxon>
    </lineage>
</organism>
<dbReference type="OrthoDB" id="5984008at2759"/>
<evidence type="ECO:0000256" key="6">
    <source>
        <dbReference type="ARBA" id="ARBA00023065"/>
    </source>
</evidence>
<dbReference type="InterPro" id="IPR001320">
    <property type="entry name" value="Iontro_rcpt_C"/>
</dbReference>
<evidence type="ECO:0000256" key="11">
    <source>
        <dbReference type="ARBA" id="ARBA00023303"/>
    </source>
</evidence>
<feature type="site" description="Crucial to convey clamshell closure to channel opening" evidence="13">
    <location>
        <position position="683"/>
    </location>
</feature>
<evidence type="ECO:0000256" key="13">
    <source>
        <dbReference type="PIRSR" id="PIRSR601508-2"/>
    </source>
</evidence>
<dbReference type="InterPro" id="IPR015683">
    <property type="entry name" value="Ionotropic_Glu_rcpt"/>
</dbReference>